<dbReference type="InterPro" id="IPR027397">
    <property type="entry name" value="Catenin-bd_sf"/>
</dbReference>
<feature type="domain" description="Cadherin" evidence="27">
    <location>
        <begin position="273"/>
        <end position="384"/>
    </location>
</feature>
<dbReference type="PROSITE" id="PS50268">
    <property type="entry name" value="CADHERIN_2"/>
    <property type="match status" value="4"/>
</dbReference>
<evidence type="ECO:0000259" key="27">
    <source>
        <dbReference type="PROSITE" id="PS50268"/>
    </source>
</evidence>
<keyword evidence="6" id="KW-1003">Cell membrane</keyword>
<dbReference type="FunFam" id="2.60.40.60:FF:000022">
    <property type="entry name" value="Cadherin 2"/>
    <property type="match status" value="1"/>
</dbReference>
<evidence type="ECO:0000313" key="29">
    <source>
        <dbReference type="Proteomes" id="UP000018467"/>
    </source>
</evidence>
<feature type="region of interest" description="Disordered" evidence="24">
    <location>
        <begin position="847"/>
        <end position="867"/>
    </location>
</feature>
<evidence type="ECO:0000256" key="23">
    <source>
        <dbReference type="RuleBase" id="RU004357"/>
    </source>
</evidence>
<evidence type="ECO:0000256" key="13">
    <source>
        <dbReference type="ARBA" id="ARBA00022837"/>
    </source>
</evidence>
<feature type="chain" id="PRO_5017300773" description="Cadherin-1" evidence="26">
    <location>
        <begin position="25"/>
        <end position="887"/>
    </location>
</feature>
<keyword evidence="29" id="KW-1185">Reference proteome</keyword>
<evidence type="ECO:0000256" key="20">
    <source>
        <dbReference type="ARBA" id="ARBA00023893"/>
    </source>
</evidence>
<dbReference type="PROSITE" id="PS00232">
    <property type="entry name" value="CADHERIN_1"/>
    <property type="match status" value="2"/>
</dbReference>
<dbReference type="GO" id="GO:0060027">
    <property type="term" value="P:convergent extension involved in gastrulation"/>
    <property type="evidence" value="ECO:0007669"/>
    <property type="project" value="UniProtKB-ARBA"/>
</dbReference>
<evidence type="ECO:0000256" key="25">
    <source>
        <dbReference type="SAM" id="Phobius"/>
    </source>
</evidence>
<dbReference type="GO" id="GO:0055113">
    <property type="term" value="P:epiboly involved in gastrulation with mouth forming second"/>
    <property type="evidence" value="ECO:0007669"/>
    <property type="project" value="UniProtKB-ARBA"/>
</dbReference>
<sequence>METLRSVRLGVLLVLLQVLSTSFADQTPCSNGFDSEVFIFKVHRPHLHRGRRLGRVIFNDCSGRTRHAYDSTDKRFQVEGDGTVKLKRQVTLHEGHKLFSVHVWDSVGSKHTTSVKVEQEARIDHHHGHHDDKEAVSTVESESPSDLPVLEFPKSSGGLRRRKREWVIPPISFPENHRGPFPKEMVQIKSSHAKETKMVYSITGEGADKPPVGLFTVNKNTGWLSVTKPLDRETKDKYVLQAHSIAADGEVKEDPMEIIVNVIDQNDNKPIFTQNPFLGSVPEASPKEFEFMIVNATDADDPETDNADVRYSIISQTPPLPDPHMFIINSITGGIRVNSDGLDRENYPEYTLLIQAADLAGNGLVSTGTAVITVTDSNDNAPKFEKTSYTASVPENKVGAVVVKLPVTDGDEPQSPAWMAKFRIISGNNGGFFAINTGPNKQEGIITTVKPLDFEQNNKYTLLVVAENEVPFAKPLQTSTATVIVNVQDVNEAPVFNPVEQSISKPEDLGVGTELTVYTATDPDTARTQTVTYRVGTDPAGWLSVDKDTGLISVKSLMDRESPFVKEGNYKALILAVDDDTVPATGTGTLVITLEDVNDNAPIIEERVIRLCNRDPAPVLLSVTDKDGPKFAAPYTVELQGDGSKNWTARMNDSKTGIILALKTPLEQGDYNVILRVYDTGSHFQDSTLQATVCECTGEDVRCSDKAVAGFGLSGILGILGAIMALLLLVLLLLLFLRRKRSVKKEPLLADDDIRDNIYYYDEEGGGEDDQDYDLSVLHRGLDNRPDVFRNDVAPTFMAAPQYRPRPANPEEIGTFIDDNLKAADNDPTAPPYDSLLVFDYEGGGSEAGSLSSLNSSDSGDQDYDRLHEWGPRFKKLADMYGGEDEL</sequence>
<keyword evidence="15" id="KW-0965">Cell junction</keyword>
<dbReference type="FunFam" id="2.60.40.60:FF:000011">
    <property type="entry name" value="Cadherin 1"/>
    <property type="match status" value="1"/>
</dbReference>
<dbReference type="GO" id="GO:0007398">
    <property type="term" value="P:ectoderm development"/>
    <property type="evidence" value="ECO:0007669"/>
    <property type="project" value="UniProtKB-ARBA"/>
</dbReference>
<dbReference type="GO" id="GO:0045296">
    <property type="term" value="F:cadherin binding"/>
    <property type="evidence" value="ECO:0007669"/>
    <property type="project" value="TreeGrafter"/>
</dbReference>
<accession>A0A3B1IIZ4</accession>
<feature type="transmembrane region" description="Helical" evidence="25">
    <location>
        <begin position="711"/>
        <end position="737"/>
    </location>
</feature>
<comment type="function">
    <text evidence="23">Cadherins are calcium-dependent cell adhesion proteins.</text>
</comment>
<dbReference type="FunFam" id="2.60.40.60:FF:000191">
    <property type="entry name" value="Cadherin 1"/>
    <property type="match status" value="1"/>
</dbReference>
<dbReference type="GO" id="GO:0000902">
    <property type="term" value="P:cell morphogenesis"/>
    <property type="evidence" value="ECO:0007669"/>
    <property type="project" value="TreeGrafter"/>
</dbReference>
<dbReference type="SMART" id="SM01055">
    <property type="entry name" value="Cadherin_pro"/>
    <property type="match status" value="1"/>
</dbReference>
<dbReference type="Pfam" id="PF08758">
    <property type="entry name" value="Cadherin_pro"/>
    <property type="match status" value="1"/>
</dbReference>
<dbReference type="Bgee" id="ENSAMXG00000018521">
    <property type="expression patterns" value="Expressed in olfactory epithelium and 13 other cell types or tissues"/>
</dbReference>
<dbReference type="CDD" id="cd11304">
    <property type="entry name" value="Cadherin_repeat"/>
    <property type="match status" value="3"/>
</dbReference>
<dbReference type="FunFam" id="2.60.40.60:FF:000019">
    <property type="entry name" value="Cadherin 2"/>
    <property type="match status" value="1"/>
</dbReference>
<dbReference type="GO" id="GO:0001841">
    <property type="term" value="P:neural tube formation"/>
    <property type="evidence" value="ECO:0007669"/>
    <property type="project" value="UniProtKB-ARBA"/>
</dbReference>
<evidence type="ECO:0000256" key="24">
    <source>
        <dbReference type="SAM" id="MobiDB-lite"/>
    </source>
</evidence>
<feature type="region of interest" description="Disordered" evidence="24">
    <location>
        <begin position="122"/>
        <end position="154"/>
    </location>
</feature>
<dbReference type="STRING" id="7994.ENSAMXP00000029676"/>
<evidence type="ECO:0000256" key="3">
    <source>
        <dbReference type="ARBA" id="ARBA00004496"/>
    </source>
</evidence>
<comment type="subcellular location">
    <subcellularLocation>
        <location evidence="4">Cell junction</location>
        <location evidence="4">Adherens junction</location>
    </subcellularLocation>
    <subcellularLocation>
        <location evidence="2 22">Cell membrane</location>
        <topology evidence="2 22">Single-pass type I membrane protein</topology>
    </subcellularLocation>
    <subcellularLocation>
        <location evidence="3">Cytoplasm</location>
    </subcellularLocation>
    <subcellularLocation>
        <location evidence="1">Endosome</location>
    </subcellularLocation>
    <subcellularLocation>
        <location evidence="5">Golgi apparatus</location>
        <location evidence="5">trans-Golgi network</location>
    </subcellularLocation>
</comment>
<keyword evidence="12" id="KW-0967">Endosome</keyword>
<dbReference type="GO" id="GO:0008013">
    <property type="term" value="F:beta-catenin binding"/>
    <property type="evidence" value="ECO:0007669"/>
    <property type="project" value="TreeGrafter"/>
</dbReference>
<evidence type="ECO:0000256" key="4">
    <source>
        <dbReference type="ARBA" id="ARBA00004536"/>
    </source>
</evidence>
<evidence type="ECO:0000256" key="6">
    <source>
        <dbReference type="ARBA" id="ARBA00022475"/>
    </source>
</evidence>
<dbReference type="GO" id="GO:0005509">
    <property type="term" value="F:calcium ion binding"/>
    <property type="evidence" value="ECO:0007669"/>
    <property type="project" value="UniProtKB-UniRule"/>
</dbReference>
<dbReference type="Gene3D" id="4.10.900.10">
    <property type="entry name" value="TCF3-CBD (Catenin binding domain)"/>
    <property type="match status" value="1"/>
</dbReference>
<evidence type="ECO:0000256" key="17">
    <source>
        <dbReference type="ARBA" id="ARBA00023034"/>
    </source>
</evidence>
<dbReference type="GO" id="GO:0016342">
    <property type="term" value="C:catenin complex"/>
    <property type="evidence" value="ECO:0007669"/>
    <property type="project" value="TreeGrafter"/>
</dbReference>
<dbReference type="FunFam" id="4.10.900.10:FF:000001">
    <property type="entry name" value="Cadherin 2"/>
    <property type="match status" value="1"/>
</dbReference>
<dbReference type="InterPro" id="IPR015919">
    <property type="entry name" value="Cadherin-like_sf"/>
</dbReference>
<feature type="signal peptide" evidence="26">
    <location>
        <begin position="1"/>
        <end position="24"/>
    </location>
</feature>
<dbReference type="PANTHER" id="PTHR24027:SF319">
    <property type="entry name" value="CADHERIN-1"/>
    <property type="match status" value="1"/>
</dbReference>
<name>A0A3B1IIZ4_ASTMX</name>
<dbReference type="InterPro" id="IPR039808">
    <property type="entry name" value="Cadherin"/>
</dbReference>
<evidence type="ECO:0000256" key="12">
    <source>
        <dbReference type="ARBA" id="ARBA00022753"/>
    </source>
</evidence>
<feature type="compositionally biased region" description="Low complexity" evidence="24">
    <location>
        <begin position="848"/>
        <end position="859"/>
    </location>
</feature>
<dbReference type="PANTHER" id="PTHR24027">
    <property type="entry name" value="CADHERIN-23"/>
    <property type="match status" value="1"/>
</dbReference>
<evidence type="ECO:0000256" key="8">
    <source>
        <dbReference type="ARBA" id="ARBA00022692"/>
    </source>
</evidence>
<dbReference type="Gene3D" id="2.60.40.60">
    <property type="entry name" value="Cadherins"/>
    <property type="match status" value="6"/>
</dbReference>
<evidence type="ECO:0000256" key="21">
    <source>
        <dbReference type="PROSITE-ProRule" id="PRU00043"/>
    </source>
</evidence>
<dbReference type="Proteomes" id="UP000018467">
    <property type="component" value="Unassembled WGS sequence"/>
</dbReference>
<keyword evidence="10 26" id="KW-0732">Signal</keyword>
<dbReference type="GO" id="GO:0030010">
    <property type="term" value="P:establishment of cell polarity"/>
    <property type="evidence" value="ECO:0007669"/>
    <property type="project" value="UniProtKB-ARBA"/>
</dbReference>
<keyword evidence="14 22" id="KW-0130">Cell adhesion</keyword>
<proteinExistence type="predicted"/>
<dbReference type="GO" id="GO:0007043">
    <property type="term" value="P:cell-cell junction assembly"/>
    <property type="evidence" value="ECO:0007669"/>
    <property type="project" value="TreeGrafter"/>
</dbReference>
<feature type="domain" description="Cadherin" evidence="27">
    <location>
        <begin position="497"/>
        <end position="604"/>
    </location>
</feature>
<evidence type="ECO:0000313" key="28">
    <source>
        <dbReference type="Ensembl" id="ENSAMXP00000029676.1"/>
    </source>
</evidence>
<reference evidence="28" key="4">
    <citation type="submission" date="2025-09" db="UniProtKB">
        <authorList>
            <consortium name="Ensembl"/>
        </authorList>
    </citation>
    <scope>IDENTIFICATION</scope>
</reference>
<evidence type="ECO:0000256" key="14">
    <source>
        <dbReference type="ARBA" id="ARBA00022889"/>
    </source>
</evidence>
<dbReference type="GO" id="GO:0001764">
    <property type="term" value="P:neuron migration"/>
    <property type="evidence" value="ECO:0007669"/>
    <property type="project" value="UniProtKB-ARBA"/>
</dbReference>
<protein>
    <recommendedName>
        <fullName evidence="20">Cadherin-1</fullName>
    </recommendedName>
</protein>
<evidence type="ECO:0000256" key="1">
    <source>
        <dbReference type="ARBA" id="ARBA00004177"/>
    </source>
</evidence>
<dbReference type="Ensembl" id="ENSAMXT00000056520.1">
    <property type="protein sequence ID" value="ENSAMXP00000029676.1"/>
    <property type="gene ID" value="ENSAMXG00000018521.2"/>
</dbReference>
<evidence type="ECO:0000256" key="10">
    <source>
        <dbReference type="ARBA" id="ARBA00022729"/>
    </source>
</evidence>
<dbReference type="GO" id="GO:0007156">
    <property type="term" value="P:homophilic cell adhesion via plasma membrane adhesion molecules"/>
    <property type="evidence" value="ECO:0007669"/>
    <property type="project" value="InterPro"/>
</dbReference>
<feature type="domain" description="Cadherin" evidence="27">
    <location>
        <begin position="385"/>
        <end position="496"/>
    </location>
</feature>
<evidence type="ECO:0000256" key="15">
    <source>
        <dbReference type="ARBA" id="ARBA00022949"/>
    </source>
</evidence>
<evidence type="ECO:0000256" key="26">
    <source>
        <dbReference type="SAM" id="SignalP"/>
    </source>
</evidence>
<dbReference type="Pfam" id="PF00028">
    <property type="entry name" value="Cadherin"/>
    <property type="match status" value="4"/>
</dbReference>
<dbReference type="OrthoDB" id="6079678at2759"/>
<dbReference type="GO" id="GO:0005912">
    <property type="term" value="C:adherens junction"/>
    <property type="evidence" value="ECO:0007669"/>
    <property type="project" value="UniProtKB-SubCell"/>
</dbReference>
<keyword evidence="18 25" id="KW-0472">Membrane</keyword>
<dbReference type="InterPro" id="IPR014868">
    <property type="entry name" value="Cadherin_pro_dom"/>
</dbReference>
<dbReference type="GO" id="GO:0005794">
    <property type="term" value="C:Golgi apparatus"/>
    <property type="evidence" value="ECO:0007669"/>
    <property type="project" value="UniProtKB-SubCell"/>
</dbReference>
<keyword evidence="7" id="KW-0963">Cytoplasm</keyword>
<evidence type="ECO:0000256" key="5">
    <source>
        <dbReference type="ARBA" id="ARBA00004601"/>
    </source>
</evidence>
<dbReference type="GO" id="GO:0005768">
    <property type="term" value="C:endosome"/>
    <property type="evidence" value="ECO:0007669"/>
    <property type="project" value="UniProtKB-SubCell"/>
</dbReference>
<dbReference type="GO" id="GO:0042074">
    <property type="term" value="P:cell migration involved in gastrulation"/>
    <property type="evidence" value="ECO:0007669"/>
    <property type="project" value="UniProtKB-ARBA"/>
</dbReference>
<keyword evidence="16 25" id="KW-1133">Transmembrane helix</keyword>
<reference evidence="29" key="2">
    <citation type="journal article" date="2014" name="Nat. Commun.">
        <title>The cavefish genome reveals candidate genes for eye loss.</title>
        <authorList>
            <person name="McGaugh S.E."/>
            <person name="Gross J.B."/>
            <person name="Aken B."/>
            <person name="Blin M."/>
            <person name="Borowsky R."/>
            <person name="Chalopin D."/>
            <person name="Hinaux H."/>
            <person name="Jeffery W.R."/>
            <person name="Keene A."/>
            <person name="Ma L."/>
            <person name="Minx P."/>
            <person name="Murphy D."/>
            <person name="O'Quin K.E."/>
            <person name="Retaux S."/>
            <person name="Rohner N."/>
            <person name="Searle S.M."/>
            <person name="Stahl B.A."/>
            <person name="Tabin C."/>
            <person name="Volff J.N."/>
            <person name="Yoshizawa M."/>
            <person name="Warren W.C."/>
        </authorList>
    </citation>
    <scope>NUCLEOTIDE SEQUENCE [LARGE SCALE GENOMIC DNA]</scope>
    <source>
        <strain evidence="29">female</strain>
    </source>
</reference>
<evidence type="ECO:0000256" key="18">
    <source>
        <dbReference type="ARBA" id="ARBA00023136"/>
    </source>
</evidence>
<evidence type="ECO:0000256" key="22">
    <source>
        <dbReference type="RuleBase" id="RU003318"/>
    </source>
</evidence>
<evidence type="ECO:0000256" key="11">
    <source>
        <dbReference type="ARBA" id="ARBA00022737"/>
    </source>
</evidence>
<dbReference type="GeneTree" id="ENSGT00940000154848"/>
<dbReference type="FunFam" id="2.60.40.60:FF:000095">
    <property type="entry name" value="Cadherin 13"/>
    <property type="match status" value="1"/>
</dbReference>
<keyword evidence="19" id="KW-0325">Glycoprotein</keyword>
<evidence type="ECO:0000256" key="19">
    <source>
        <dbReference type="ARBA" id="ARBA00023180"/>
    </source>
</evidence>
<evidence type="ECO:0000256" key="2">
    <source>
        <dbReference type="ARBA" id="ARBA00004251"/>
    </source>
</evidence>
<evidence type="ECO:0000256" key="7">
    <source>
        <dbReference type="ARBA" id="ARBA00022490"/>
    </source>
</evidence>
<keyword evidence="8 22" id="KW-0812">Transmembrane</keyword>
<dbReference type="GO" id="GO:0007498">
    <property type="term" value="P:mesoderm development"/>
    <property type="evidence" value="ECO:0007669"/>
    <property type="project" value="UniProtKB-ARBA"/>
</dbReference>
<dbReference type="SMART" id="SM00112">
    <property type="entry name" value="CA"/>
    <property type="match status" value="4"/>
</dbReference>
<reference evidence="29" key="1">
    <citation type="submission" date="2013-03" db="EMBL/GenBank/DDBJ databases">
        <authorList>
            <person name="Jeffery W."/>
            <person name="Warren W."/>
            <person name="Wilson R.K."/>
        </authorList>
    </citation>
    <scope>NUCLEOTIDE SEQUENCE</scope>
    <source>
        <strain evidence="29">female</strain>
    </source>
</reference>
<keyword evidence="11" id="KW-0677">Repeat</keyword>
<dbReference type="InterPro" id="IPR020894">
    <property type="entry name" value="Cadherin_CS"/>
</dbReference>
<dbReference type="Pfam" id="PF01049">
    <property type="entry name" value="CADH_Y-type_LIR"/>
    <property type="match status" value="1"/>
</dbReference>
<keyword evidence="9" id="KW-0479">Metal-binding</keyword>
<dbReference type="PRINTS" id="PR00205">
    <property type="entry name" value="CADHERIN"/>
</dbReference>
<evidence type="ECO:0000256" key="9">
    <source>
        <dbReference type="ARBA" id="ARBA00022723"/>
    </source>
</evidence>
<dbReference type="AlphaFoldDB" id="A0A3B1IIZ4"/>
<reference evidence="28" key="3">
    <citation type="submission" date="2025-08" db="UniProtKB">
        <authorList>
            <consortium name="Ensembl"/>
        </authorList>
    </citation>
    <scope>IDENTIFICATION</scope>
</reference>
<dbReference type="GO" id="GO:0034332">
    <property type="term" value="P:adherens junction organization"/>
    <property type="evidence" value="ECO:0007669"/>
    <property type="project" value="UniProtKB-ARBA"/>
</dbReference>
<dbReference type="GO" id="GO:0044331">
    <property type="term" value="P:cell-cell adhesion mediated by cadherin"/>
    <property type="evidence" value="ECO:0007669"/>
    <property type="project" value="TreeGrafter"/>
</dbReference>
<feature type="compositionally biased region" description="Basic and acidic residues" evidence="24">
    <location>
        <begin position="122"/>
        <end position="135"/>
    </location>
</feature>
<keyword evidence="17" id="KW-0333">Golgi apparatus</keyword>
<dbReference type="SUPFAM" id="SSF49313">
    <property type="entry name" value="Cadherin-like"/>
    <property type="match status" value="6"/>
</dbReference>
<evidence type="ECO:0000256" key="16">
    <source>
        <dbReference type="ARBA" id="ARBA00022989"/>
    </source>
</evidence>
<organism evidence="28 29">
    <name type="scientific">Astyanax mexicanus</name>
    <name type="common">Blind cave fish</name>
    <name type="synonym">Astyanax fasciatus mexicanus</name>
    <dbReference type="NCBI Taxonomy" id="7994"/>
    <lineage>
        <taxon>Eukaryota</taxon>
        <taxon>Metazoa</taxon>
        <taxon>Chordata</taxon>
        <taxon>Craniata</taxon>
        <taxon>Vertebrata</taxon>
        <taxon>Euteleostomi</taxon>
        <taxon>Actinopterygii</taxon>
        <taxon>Neopterygii</taxon>
        <taxon>Teleostei</taxon>
        <taxon>Ostariophysi</taxon>
        <taxon>Characiformes</taxon>
        <taxon>Characoidei</taxon>
        <taxon>Acestrorhamphidae</taxon>
        <taxon>Acestrorhamphinae</taxon>
        <taxon>Astyanax</taxon>
    </lineage>
</organism>
<dbReference type="InterPro" id="IPR002126">
    <property type="entry name" value="Cadherin-like_dom"/>
</dbReference>
<feature type="domain" description="Cadherin" evidence="27">
    <location>
        <begin position="165"/>
        <end position="272"/>
    </location>
</feature>
<dbReference type="FunFam" id="2.60.40.60:FF:000031">
    <property type="entry name" value="Cadherin 3"/>
    <property type="match status" value="1"/>
</dbReference>
<dbReference type="InParanoid" id="A0A3B1IIZ4"/>
<dbReference type="InterPro" id="IPR000233">
    <property type="entry name" value="Cadherin_Y-type_LIR"/>
</dbReference>
<keyword evidence="13 21" id="KW-0106">Calcium</keyword>
<dbReference type="GO" id="GO:0016339">
    <property type="term" value="P:calcium-dependent cell-cell adhesion via plasma membrane cell adhesion molecules"/>
    <property type="evidence" value="ECO:0007669"/>
    <property type="project" value="TreeGrafter"/>
</dbReference>